<gene>
    <name evidence="1" type="ORF">CCMSSC00406_0007555</name>
</gene>
<protein>
    <submittedName>
        <fullName evidence="1">Uncharacterized protein</fullName>
    </submittedName>
</protein>
<comment type="caution">
    <text evidence="1">The sequence shown here is derived from an EMBL/GenBank/DDBJ whole genome shotgun (WGS) entry which is preliminary data.</text>
</comment>
<proteinExistence type="predicted"/>
<dbReference type="Proteomes" id="UP000824881">
    <property type="component" value="Unassembled WGS sequence"/>
</dbReference>
<accession>A0ACB7J541</accession>
<name>A0ACB7J541_PLECO</name>
<evidence type="ECO:0000313" key="2">
    <source>
        <dbReference type="Proteomes" id="UP000824881"/>
    </source>
</evidence>
<sequence>MILTSDNIDQKAGLLDRTPASDIHPPPYTSTTAAQASLTPNPEAQSSQDLTYAYDVPPLLTERPCNWVYAYNAYDPNTSNKNQYILDPSLKVPGSLISEAAAEVQEGDRDTLNLKANTASVDVVARIVDSGGDGDSTKKRRARITLGSTHGSVKGKILSVSGSPPPKFHLTATTSTGNIYIHVPRSFHGPISASTTHGSIQFSDGLMRNTTTLADGQKKKCFVGDFAGYPDGDGDDDRERKEEWDELSIETQYGVVKVYYADEWEAKQREKAVKEREREEKRKMNEGKSFFSKIFGLMGGLTFAIKLKQQLPHAQFTIFEKASEVGGTWRDNIYPGAASDVGIHFYSLSTDLKPDWNYTHAGQAEIQEYWISLARKYELYPHIVFNTRVVGARWDAEEQRYQIEGENVITQAKISTHAEILISAQGILETPNIPKIPGLSKFKGDLFHSARWREDIPLEGRKVGVIGNGASATQFIPHIAEQPRIEVTQFCRTAKWIIPPVREPYSPLWKWCFTHMPLLLPLYRLMWFMKYGGLYMIFSNPLVHWLVTKWSTHYMLSAAPKQYHKHIIPKYPLGCKRVLFNNFGYLESLHKPNVQLIYDGLTEITEDGVLMKGGDKIPLDVIILATGFVADQYAIDIHGVNGQTVQEYYDKHGAPRAYIGTTLPGFPNFYMLAGPNTTTGHTSVLYAEELQVNYCLALIAPVLSGKAKSFEVTQDATNAYNEKIQARLSRSVFVHCNSWYRKGGDGMISSIFPGSQTRQWWWLRAPVWKHYRATITAKSRNREVMRGDVWRHGQRRGTTASVVFGALALGLALAGVYLTGRM</sequence>
<reference evidence="1 2" key="1">
    <citation type="journal article" date="2021" name="Appl. Environ. Microbiol.">
        <title>Genetic linkage and physical mapping for an oyster mushroom Pleurotus cornucopiae and QTL analysis for the trait cap color.</title>
        <authorList>
            <person name="Zhang Y."/>
            <person name="Gao W."/>
            <person name="Sonnenberg A."/>
            <person name="Chen Q."/>
            <person name="Zhang J."/>
            <person name="Huang C."/>
        </authorList>
    </citation>
    <scope>NUCLEOTIDE SEQUENCE [LARGE SCALE GENOMIC DNA]</scope>
    <source>
        <strain evidence="1">CCMSSC00406</strain>
    </source>
</reference>
<organism evidence="1 2">
    <name type="scientific">Pleurotus cornucopiae</name>
    <name type="common">Cornucopia mushroom</name>
    <dbReference type="NCBI Taxonomy" id="5321"/>
    <lineage>
        <taxon>Eukaryota</taxon>
        <taxon>Fungi</taxon>
        <taxon>Dikarya</taxon>
        <taxon>Basidiomycota</taxon>
        <taxon>Agaricomycotina</taxon>
        <taxon>Agaricomycetes</taxon>
        <taxon>Agaricomycetidae</taxon>
        <taxon>Agaricales</taxon>
        <taxon>Pleurotineae</taxon>
        <taxon>Pleurotaceae</taxon>
        <taxon>Pleurotus</taxon>
    </lineage>
</organism>
<keyword evidence="2" id="KW-1185">Reference proteome</keyword>
<dbReference type="EMBL" id="WQMT02000002">
    <property type="protein sequence ID" value="KAG9225698.1"/>
    <property type="molecule type" value="Genomic_DNA"/>
</dbReference>
<evidence type="ECO:0000313" key="1">
    <source>
        <dbReference type="EMBL" id="KAG9225698.1"/>
    </source>
</evidence>